<sequence>LRKAESSVHELTDDLEAERAARDRAKNRERDLKEELEALRLELIDSGTNSEAQAEALRKHEAELSNARKQLETDAAEFLDSVVFLFRAHEAAIAELRKKHNANVEQLTEQLEAMKRVKVAMESSKTQLEAGNADLTNQLNAAIAAKYVIMLEIAEMEKKRRATEQKLNDKFMKLEESERIRTELEEKFNKLTAELESANKALETSEAELSKLSRSDANNATTIAELRQNLEDETHAKLALQTRLRQAESEKEVAKDALDEEEQNKQALEKHVFLLQQQMDEFKFKVAEDAKQLETLEDTRKKLQREKDELANRNEELTAQHSHGIKMHSLRKLNWYCRSDHRPEELLISMNWKLCIFDRSDELKVLSKARV</sequence>
<evidence type="ECO:0000259" key="3">
    <source>
        <dbReference type="Pfam" id="PF01576"/>
    </source>
</evidence>
<dbReference type="GO" id="GO:0016459">
    <property type="term" value="C:myosin complex"/>
    <property type="evidence" value="ECO:0007669"/>
    <property type="project" value="InterPro"/>
</dbReference>
<evidence type="ECO:0000313" key="4">
    <source>
        <dbReference type="WBParaSite" id="HDID_0000635101-mRNA-1"/>
    </source>
</evidence>
<keyword evidence="1 2" id="KW-0175">Coiled coil</keyword>
<feature type="coiled-coil region" evidence="2">
    <location>
        <begin position="1"/>
        <end position="124"/>
    </location>
</feature>
<dbReference type="STRING" id="6216.A0A0R3SN36"/>
<dbReference type="InterPro" id="IPR002928">
    <property type="entry name" value="Myosin_tail"/>
</dbReference>
<proteinExistence type="predicted"/>
<feature type="domain" description="Myosin tail" evidence="3">
    <location>
        <begin position="2"/>
        <end position="321"/>
    </location>
</feature>
<dbReference type="AlphaFoldDB" id="A0A0R3SN36"/>
<dbReference type="WBParaSite" id="HDID_0000635101-mRNA-1">
    <property type="protein sequence ID" value="HDID_0000635101-mRNA-1"/>
    <property type="gene ID" value="HDID_0000635101"/>
</dbReference>
<name>A0A0R3SN36_HYMDI</name>
<protein>
    <submittedName>
        <fullName evidence="4">Paramyosin</fullName>
    </submittedName>
</protein>
<evidence type="ECO:0000256" key="2">
    <source>
        <dbReference type="SAM" id="Coils"/>
    </source>
</evidence>
<dbReference type="SUPFAM" id="SSF90257">
    <property type="entry name" value="Myosin rod fragments"/>
    <property type="match status" value="1"/>
</dbReference>
<evidence type="ECO:0000256" key="1">
    <source>
        <dbReference type="ARBA" id="ARBA00023054"/>
    </source>
</evidence>
<feature type="coiled-coil region" evidence="2">
    <location>
        <begin position="153"/>
        <end position="320"/>
    </location>
</feature>
<dbReference type="Pfam" id="PF01576">
    <property type="entry name" value="Myosin_tail_1"/>
    <property type="match status" value="1"/>
</dbReference>
<reference evidence="4" key="1">
    <citation type="submission" date="2017-02" db="UniProtKB">
        <authorList>
            <consortium name="WormBaseParasite"/>
        </authorList>
    </citation>
    <scope>IDENTIFICATION</scope>
</reference>
<accession>A0A0R3SN36</accession>
<organism evidence="4">
    <name type="scientific">Hymenolepis diminuta</name>
    <name type="common">Rat tapeworm</name>
    <dbReference type="NCBI Taxonomy" id="6216"/>
    <lineage>
        <taxon>Eukaryota</taxon>
        <taxon>Metazoa</taxon>
        <taxon>Spiralia</taxon>
        <taxon>Lophotrochozoa</taxon>
        <taxon>Platyhelminthes</taxon>
        <taxon>Cestoda</taxon>
        <taxon>Eucestoda</taxon>
        <taxon>Cyclophyllidea</taxon>
        <taxon>Hymenolepididae</taxon>
        <taxon>Hymenolepis</taxon>
    </lineage>
</organism>